<dbReference type="Gene3D" id="2.60.40.770">
    <property type="match status" value="1"/>
</dbReference>
<dbReference type="AlphaFoldDB" id="A0A9W7WW38"/>
<evidence type="ECO:0000313" key="2">
    <source>
        <dbReference type="Proteomes" id="UP001059041"/>
    </source>
</evidence>
<dbReference type="EMBL" id="JAFHDT010000005">
    <property type="protein sequence ID" value="KAI7809283.1"/>
    <property type="molecule type" value="Genomic_DNA"/>
</dbReference>
<reference evidence="1" key="1">
    <citation type="submission" date="2021-02" db="EMBL/GenBank/DDBJ databases">
        <title>Comparative genomics reveals that relaxation of natural selection precedes convergent phenotypic evolution of cavefish.</title>
        <authorList>
            <person name="Peng Z."/>
        </authorList>
    </citation>
    <scope>NUCLEOTIDE SEQUENCE</scope>
    <source>
        <tissue evidence="1">Muscle</tissue>
    </source>
</reference>
<accession>A0A9W7WW38</accession>
<comment type="caution">
    <text evidence="1">The sequence shown here is derived from an EMBL/GenBank/DDBJ whole genome shotgun (WGS) entry which is preliminary data.</text>
</comment>
<sequence>MPSAFVERRVLCSSENFNVWYTYDGPLYYLSINASPCSFGVSLYNVSYTGITMFTMARVGYHCAVHYKGQLWLEYTQPDLPCEDAKICYIIKGETLHETFPLYVKKMTGPETGKSGPGRALVKRVGCEVAYSQWEPCYMADKGQQVSQDRLTSQL</sequence>
<keyword evidence="2" id="KW-1185">Reference proteome</keyword>
<gene>
    <name evidence="1" type="ORF">IRJ41_004284</name>
</gene>
<organism evidence="1 2">
    <name type="scientific">Triplophysa rosa</name>
    <name type="common">Cave loach</name>
    <dbReference type="NCBI Taxonomy" id="992332"/>
    <lineage>
        <taxon>Eukaryota</taxon>
        <taxon>Metazoa</taxon>
        <taxon>Chordata</taxon>
        <taxon>Craniata</taxon>
        <taxon>Vertebrata</taxon>
        <taxon>Euteleostomi</taxon>
        <taxon>Actinopterygii</taxon>
        <taxon>Neopterygii</taxon>
        <taxon>Teleostei</taxon>
        <taxon>Ostariophysi</taxon>
        <taxon>Cypriniformes</taxon>
        <taxon>Nemacheilidae</taxon>
        <taxon>Triplophysa</taxon>
    </lineage>
</organism>
<protein>
    <submittedName>
        <fullName evidence="1">Uncharacterized protein</fullName>
    </submittedName>
</protein>
<dbReference type="Proteomes" id="UP001059041">
    <property type="component" value="Linkage Group LG5"/>
</dbReference>
<proteinExistence type="predicted"/>
<evidence type="ECO:0000313" key="1">
    <source>
        <dbReference type="EMBL" id="KAI7809283.1"/>
    </source>
</evidence>
<name>A0A9W7WW38_TRIRA</name>